<evidence type="ECO:0000313" key="2">
    <source>
        <dbReference type="Proteomes" id="UP001210978"/>
    </source>
</evidence>
<evidence type="ECO:0008006" key="3">
    <source>
        <dbReference type="Google" id="ProtNLM"/>
    </source>
</evidence>
<accession>A0ABY7QKM0</accession>
<gene>
    <name evidence="1" type="ORF">PFY12_14455</name>
</gene>
<protein>
    <recommendedName>
        <fullName evidence="3">DUF4304 domain-containing protein</fullName>
    </recommendedName>
</protein>
<sequence length="162" mass="19111">MNIIKHFEDLVKQWEDENKCGYCWKFIGAGRSDLFNMFQDISEDECCIYVGLMKIKFGTKYRSEENAFTQKEHCYVSFEGFIGIPSRLDIQFYNELGNTDEEKEQSKWTILNNIKECIGCDFLEILCDTSGQYAPSEFNAEQKINYLDSNYDGWLINGRYIW</sequence>
<proteinExistence type="predicted"/>
<organism evidence="1 2">
    <name type="scientific">Chryseobacterium camelliae</name>
    <dbReference type="NCBI Taxonomy" id="1265445"/>
    <lineage>
        <taxon>Bacteria</taxon>
        <taxon>Pseudomonadati</taxon>
        <taxon>Bacteroidota</taxon>
        <taxon>Flavobacteriia</taxon>
        <taxon>Flavobacteriales</taxon>
        <taxon>Weeksellaceae</taxon>
        <taxon>Chryseobacterium group</taxon>
        <taxon>Chryseobacterium</taxon>
    </lineage>
</organism>
<dbReference type="Proteomes" id="UP001210978">
    <property type="component" value="Chromosome"/>
</dbReference>
<dbReference type="EMBL" id="CP115859">
    <property type="protein sequence ID" value="WBV60226.1"/>
    <property type="molecule type" value="Genomic_DNA"/>
</dbReference>
<name>A0ABY7QKM0_9FLAO</name>
<keyword evidence="2" id="KW-1185">Reference proteome</keyword>
<evidence type="ECO:0000313" key="1">
    <source>
        <dbReference type="EMBL" id="WBV60226.1"/>
    </source>
</evidence>
<dbReference type="RefSeq" id="WP_271148562.1">
    <property type="nucleotide sequence ID" value="NZ_CP115859.1"/>
</dbReference>
<reference evidence="1 2" key="1">
    <citation type="submission" date="2023-01" db="EMBL/GenBank/DDBJ databases">
        <title>Complete genome of Chryseobacterium camelliae VAN22-5A.</title>
        <authorList>
            <person name="Zong G."/>
            <person name="Cao G."/>
        </authorList>
    </citation>
    <scope>NUCLEOTIDE SEQUENCE [LARGE SCALE GENOMIC DNA]</scope>
    <source>
        <strain evidence="1 2">VAN22-5A</strain>
    </source>
</reference>